<gene>
    <name evidence="2" type="ORF">GTP23_16885</name>
</gene>
<proteinExistence type="predicted"/>
<dbReference type="AlphaFoldDB" id="A0A845I0B3"/>
<name>A0A845I0B3_9BURK</name>
<keyword evidence="1" id="KW-0472">Membrane</keyword>
<accession>A0A845I0B3</accession>
<sequence>MVLPLIPLAAGAASLAAGALGLKKGLNAKKIFEEAREIGENSQRRYRRSIEELNQKRDSVNYELESLGELKKKIFTDTLGYVVQQLKNARSSVNGISEEITFIEVKEIDIFDRALTEISGLDISTGTAHGLAAGSAGAFGAYGAVGLLASASTGTAISSLSGAAATNATLAWLGGGSLATGGLGIAGGTWVLGGLVAGPALAIAGYTLASKAEDALTKAEEYKAEISVAIAELQTPSLLLDAIQANISDTRFVLEELTRRFFAARLDYERHLKKSKGWRRWVAKILGKHYQSKLNQQREQRLATLVALGKSVKAVVSEPLLDDTGAAMQGFACRIVGAVAVESIEESLKSCVNCKKPINPLFRICPECEAPQDTLPTSATEDEHSDNNSRGRVGRVAAISMAIIVVLGALAGYWYIKILPGRQQILEPVSSAAPAAPVDNKIVIEEKPALIDSVVQLKTLGMTIPYFEKLAGPAKYIEDGNLARTYEIDGCEIKVILGQGEQQRIEGLSVIMSPTCKAKANGFFPDDTRKILLSDLTISKITDLLSSLPDFSADCIKDCGNSYDPSIFVSWTAARHLDFIEVTAGILLVNNASIQASQKWADGMAETEGEEWVTNNQFNCNQGKYQNIANQLFYHIKPTSITFGKSATKPECSK</sequence>
<reference evidence="2" key="1">
    <citation type="submission" date="2019-12" db="EMBL/GenBank/DDBJ databases">
        <title>Novel species isolated from a subtropical stream in China.</title>
        <authorList>
            <person name="Lu H."/>
        </authorList>
    </citation>
    <scope>NUCLEOTIDE SEQUENCE [LARGE SCALE GENOMIC DNA]</scope>
    <source>
        <strain evidence="2">FT93W</strain>
    </source>
</reference>
<protein>
    <submittedName>
        <fullName evidence="2">Uncharacterized protein</fullName>
    </submittedName>
</protein>
<organism evidence="2 3">
    <name type="scientific">Duganella fentianensis</name>
    <dbReference type="NCBI Taxonomy" id="2692177"/>
    <lineage>
        <taxon>Bacteria</taxon>
        <taxon>Pseudomonadati</taxon>
        <taxon>Pseudomonadota</taxon>
        <taxon>Betaproteobacteria</taxon>
        <taxon>Burkholderiales</taxon>
        <taxon>Oxalobacteraceae</taxon>
        <taxon>Telluria group</taxon>
        <taxon>Duganella</taxon>
    </lineage>
</organism>
<keyword evidence="1" id="KW-0812">Transmembrane</keyword>
<evidence type="ECO:0000313" key="3">
    <source>
        <dbReference type="Proteomes" id="UP000444316"/>
    </source>
</evidence>
<dbReference type="Proteomes" id="UP000444316">
    <property type="component" value="Unassembled WGS sequence"/>
</dbReference>
<comment type="caution">
    <text evidence="2">The sequence shown here is derived from an EMBL/GenBank/DDBJ whole genome shotgun (WGS) entry which is preliminary data.</text>
</comment>
<dbReference type="RefSeq" id="WP_161036172.1">
    <property type="nucleotide sequence ID" value="NZ_WWCL01000003.1"/>
</dbReference>
<evidence type="ECO:0000256" key="1">
    <source>
        <dbReference type="SAM" id="Phobius"/>
    </source>
</evidence>
<evidence type="ECO:0000313" key="2">
    <source>
        <dbReference type="EMBL" id="MYN46723.1"/>
    </source>
</evidence>
<keyword evidence="3" id="KW-1185">Reference proteome</keyword>
<keyword evidence="1" id="KW-1133">Transmembrane helix</keyword>
<feature type="transmembrane region" description="Helical" evidence="1">
    <location>
        <begin position="396"/>
        <end position="416"/>
    </location>
</feature>
<dbReference type="EMBL" id="WWCL01000003">
    <property type="protein sequence ID" value="MYN46723.1"/>
    <property type="molecule type" value="Genomic_DNA"/>
</dbReference>